<dbReference type="InterPro" id="IPR014001">
    <property type="entry name" value="Helicase_ATP-bd"/>
</dbReference>
<dbReference type="CDD" id="cd18032">
    <property type="entry name" value="DEXHc_RE_I_III_res"/>
    <property type="match status" value="1"/>
</dbReference>
<evidence type="ECO:0000259" key="2">
    <source>
        <dbReference type="PROSITE" id="PS51194"/>
    </source>
</evidence>
<sequence length="956" mass="110826">MDNQNDILEGAKTAFINETYNPANDFKPKFLSNNFNHKVLNSIKDELQNCDEFFISSAFITLGGLTPLLQDFLELEQRGIKGKILTTDYLNFTDPKALKKLQSLDNIEVKLYAQEKNGFHTKGYVFRKGNIYKGIVGSSNLTLNALTVNKEWNVEFTSLHDGEVLNNLLSEFNNLWDEANNLEDVLPAYEKLYDSQKNFTKLKENYKKLSSEDLVPNSMQVGFMESLRSLIQSGESKALLVSATGTGKTYASAFAVQDFNPKKFLFVVHREQIAKQAINAYKNVFKNTKDFGLLTGNSKDYDSNFLFSTIQTLSKDDVYTKFKKDEFDYIVIDEVHKAGAYSYQKIMDYFEPEFCLGMTASPERPDGIDIYELFDHNLACEIRLKDALEEDLLCPFHYFGISDLEIDGETVDDSTEFNQLVSDDRVNYLLEKSAYYGYSGERIKALVFCSRKKEANELSKAFNKRGHPAIVLTGDDSQQTREDAIYRLTNDEAKNKLEYIFTVDIFNEGVDIPEINQVLLVRPTQSPIIFIQQLGRGLRKFKNKDYVVILDFIGNYKNNFMIPIALSGDRSYDKDNIRRYLMEGNKVIPGASSISFDEVSKKRIYNSINNTSFSRIALFKEKYNNLKFKLGRIPMLLDFYENGEMDPLLILNHTAMDCYYSFLKKADKDYDEYLSEEEISSLKFISKNLASGKRPHELLILKSLIYNGYFSVESIEQLLKTEYDIQNDVKSIESAIDVLNLDFSKKDKKDFPELSFMNEFQISNDFKKYLSHETYRKHILDVINYGLLKYKTEYNAQVEGENLTLYAKYSRRDVCRLLNWPNDDSSTLYGYRVKHNTCPIFVTYDKKEDISDSTKYLDEFVNRDVFSWMTRSRLKLDSKEVVAIKNYQKTNLKIHLFIKKSDDEGKDFYYMGQVEPFDFIQTTIKSKDGDLPIVNIKYNLHIPVKDELYDYFENKI</sequence>
<dbReference type="Gene3D" id="3.40.50.300">
    <property type="entry name" value="P-loop containing nucleotide triphosphate hydrolases"/>
    <property type="match status" value="2"/>
</dbReference>
<dbReference type="HOGENOM" id="CLU_005588_1_0_2"/>
<evidence type="ECO:0000313" key="4">
    <source>
        <dbReference type="Proteomes" id="UP000001992"/>
    </source>
</evidence>
<dbReference type="InterPro" id="IPR058403">
    <property type="entry name" value="DUF8090"/>
</dbReference>
<dbReference type="Proteomes" id="UP000001992">
    <property type="component" value="Chromosome"/>
</dbReference>
<evidence type="ECO:0000313" key="3">
    <source>
        <dbReference type="EMBL" id="ABQ86895.1"/>
    </source>
</evidence>
<dbReference type="GO" id="GO:0004386">
    <property type="term" value="F:helicase activity"/>
    <property type="evidence" value="ECO:0007669"/>
    <property type="project" value="UniProtKB-KW"/>
</dbReference>
<keyword evidence="3" id="KW-0547">Nucleotide-binding</keyword>
<dbReference type="PROSITE" id="PS51194">
    <property type="entry name" value="HELICASE_CTER"/>
    <property type="match status" value="1"/>
</dbReference>
<dbReference type="eggNOG" id="arCOG00881">
    <property type="taxonomic scope" value="Archaea"/>
</dbReference>
<dbReference type="InterPro" id="IPR021835">
    <property type="entry name" value="DUF3427"/>
</dbReference>
<dbReference type="PANTHER" id="PTHR47396">
    <property type="entry name" value="TYPE I RESTRICTION ENZYME ECOKI R PROTEIN"/>
    <property type="match status" value="1"/>
</dbReference>
<accession>A5UL17</accession>
<dbReference type="Gene3D" id="3.30.870.10">
    <property type="entry name" value="Endonuclease Chain A"/>
    <property type="match status" value="1"/>
</dbReference>
<dbReference type="PATRIC" id="fig|420247.28.peg.687"/>
<dbReference type="PANTHER" id="PTHR47396:SF1">
    <property type="entry name" value="ATP-DEPENDENT HELICASE IRC3-RELATED"/>
    <property type="match status" value="1"/>
</dbReference>
<dbReference type="InterPro" id="IPR027417">
    <property type="entry name" value="P-loop_NTPase"/>
</dbReference>
<dbReference type="SUPFAM" id="SSF52540">
    <property type="entry name" value="P-loop containing nucleoside triphosphate hydrolases"/>
    <property type="match status" value="1"/>
</dbReference>
<name>A5UL17_METS3</name>
<reference evidence="3 4" key="1">
    <citation type="journal article" date="2007" name="Proc. Natl. Acad. Sci. U.S.A.">
        <title>Genomic and metabolic adaptations of Methanobrevibacter smithii to the human gut.</title>
        <authorList>
            <person name="Samuel B.S."/>
            <person name="Hansen E.E."/>
            <person name="Manchester J.K."/>
            <person name="Coutinho P.M."/>
            <person name="Henrissat B."/>
            <person name="Fulton R."/>
            <person name="Latreille P."/>
            <person name="Kim K."/>
            <person name="Wilson R.K."/>
            <person name="Gordon J.I."/>
        </authorList>
    </citation>
    <scope>NUCLEOTIDE SEQUENCE [LARGE SCALE GENOMIC DNA]</scope>
    <source>
        <strain evidence="4">ATCC 35061 / DSM 861 / OCM 144 / PS</strain>
    </source>
</reference>
<dbReference type="Pfam" id="PF26350">
    <property type="entry name" value="DUF8090"/>
    <property type="match status" value="1"/>
</dbReference>
<dbReference type="InterPro" id="IPR001650">
    <property type="entry name" value="Helicase_C-like"/>
</dbReference>
<dbReference type="Pfam" id="PF00271">
    <property type="entry name" value="Helicase_C"/>
    <property type="match status" value="1"/>
</dbReference>
<dbReference type="CDD" id="cd18799">
    <property type="entry name" value="SF2_C_EcoAI-like"/>
    <property type="match status" value="1"/>
</dbReference>
<feature type="domain" description="Helicase C-terminal" evidence="2">
    <location>
        <begin position="431"/>
        <end position="588"/>
    </location>
</feature>
<dbReference type="GeneID" id="78817319"/>
<dbReference type="InterPro" id="IPR025202">
    <property type="entry name" value="PLD-like_dom"/>
</dbReference>
<feature type="domain" description="Helicase ATP-binding" evidence="1">
    <location>
        <begin position="229"/>
        <end position="380"/>
    </location>
</feature>
<dbReference type="CDD" id="cd09204">
    <property type="entry name" value="PLDc_N_DEXD_b2"/>
    <property type="match status" value="1"/>
</dbReference>
<protein>
    <submittedName>
        <fullName evidence="3">Helicase</fullName>
    </submittedName>
</protein>
<dbReference type="GO" id="GO:0005524">
    <property type="term" value="F:ATP binding"/>
    <property type="evidence" value="ECO:0007669"/>
    <property type="project" value="InterPro"/>
</dbReference>
<proteinExistence type="predicted"/>
<dbReference type="BioCyc" id="MSMI420247:GHWZ-703-MONOMER"/>
<organism evidence="3 4">
    <name type="scientific">Methanobrevibacter smithii (strain ATCC 35061 / DSM 861 / OCM 144 / PS)</name>
    <dbReference type="NCBI Taxonomy" id="420247"/>
    <lineage>
        <taxon>Archaea</taxon>
        <taxon>Methanobacteriati</taxon>
        <taxon>Methanobacteriota</taxon>
        <taxon>Methanomada group</taxon>
        <taxon>Methanobacteria</taxon>
        <taxon>Methanobacteriales</taxon>
        <taxon>Methanobacteriaceae</taxon>
        <taxon>Methanobrevibacter</taxon>
    </lineage>
</organism>
<dbReference type="EMBL" id="CP000678">
    <property type="protein sequence ID" value="ABQ86895.1"/>
    <property type="molecule type" value="Genomic_DNA"/>
</dbReference>
<keyword evidence="4" id="KW-1185">Reference proteome</keyword>
<dbReference type="Pfam" id="PF11907">
    <property type="entry name" value="DUF3427"/>
    <property type="match status" value="1"/>
</dbReference>
<dbReference type="STRING" id="420247.Msm_0690"/>
<evidence type="ECO:0000259" key="1">
    <source>
        <dbReference type="PROSITE" id="PS51192"/>
    </source>
</evidence>
<keyword evidence="3" id="KW-0067">ATP-binding</keyword>
<dbReference type="GO" id="GO:0016787">
    <property type="term" value="F:hydrolase activity"/>
    <property type="evidence" value="ECO:0007669"/>
    <property type="project" value="InterPro"/>
</dbReference>
<dbReference type="InterPro" id="IPR050742">
    <property type="entry name" value="Helicase_Restrict-Modif_Enz"/>
</dbReference>
<dbReference type="REBASE" id="38514">
    <property type="entry name" value="MsmAORF690P"/>
</dbReference>
<dbReference type="PROSITE" id="PS51192">
    <property type="entry name" value="HELICASE_ATP_BIND_1"/>
    <property type="match status" value="1"/>
</dbReference>
<dbReference type="EnsemblBacteria" id="ABQ86895">
    <property type="protein sequence ID" value="ABQ86895"/>
    <property type="gene ID" value="Msm_0690"/>
</dbReference>
<gene>
    <name evidence="3" type="ordered locus">Msm_0690</name>
</gene>
<dbReference type="KEGG" id="msi:Msm_0690"/>
<dbReference type="Pfam" id="PF04851">
    <property type="entry name" value="ResIII"/>
    <property type="match status" value="1"/>
</dbReference>
<dbReference type="AlphaFoldDB" id="A5UL17"/>
<dbReference type="SMART" id="SM00487">
    <property type="entry name" value="DEXDc"/>
    <property type="match status" value="1"/>
</dbReference>
<dbReference type="SUPFAM" id="SSF56024">
    <property type="entry name" value="Phospholipase D/nuclease"/>
    <property type="match status" value="1"/>
</dbReference>
<keyword evidence="3" id="KW-0347">Helicase</keyword>
<dbReference type="RefSeq" id="WP_011954047.1">
    <property type="nucleotide sequence ID" value="NC_009515.1"/>
</dbReference>
<dbReference type="Pfam" id="PF13091">
    <property type="entry name" value="PLDc_2"/>
    <property type="match status" value="1"/>
</dbReference>
<dbReference type="GO" id="GO:0005829">
    <property type="term" value="C:cytosol"/>
    <property type="evidence" value="ECO:0007669"/>
    <property type="project" value="TreeGrafter"/>
</dbReference>
<dbReference type="GO" id="GO:0003677">
    <property type="term" value="F:DNA binding"/>
    <property type="evidence" value="ECO:0007669"/>
    <property type="project" value="InterPro"/>
</dbReference>
<keyword evidence="3" id="KW-0378">Hydrolase</keyword>
<dbReference type="SMART" id="SM00490">
    <property type="entry name" value="HELICc"/>
    <property type="match status" value="1"/>
</dbReference>
<dbReference type="InterPro" id="IPR006935">
    <property type="entry name" value="Helicase/UvrB_N"/>
</dbReference>
<dbReference type="GO" id="GO:0140097">
    <property type="term" value="F:catalytic activity, acting on DNA"/>
    <property type="evidence" value="ECO:0007669"/>
    <property type="project" value="UniProtKB-ARBA"/>
</dbReference>